<dbReference type="RefSeq" id="XP_013401091.1">
    <property type="nucleotide sequence ID" value="XM_013545637.1"/>
</dbReference>
<dbReference type="InterPro" id="IPR013783">
    <property type="entry name" value="Ig-like_fold"/>
</dbReference>
<organism evidence="5 6">
    <name type="scientific">Lingula anatina</name>
    <name type="common">Brachiopod</name>
    <name type="synonym">Lingula unguis</name>
    <dbReference type="NCBI Taxonomy" id="7574"/>
    <lineage>
        <taxon>Eukaryota</taxon>
        <taxon>Metazoa</taxon>
        <taxon>Spiralia</taxon>
        <taxon>Lophotrochozoa</taxon>
        <taxon>Brachiopoda</taxon>
        <taxon>Linguliformea</taxon>
        <taxon>Lingulata</taxon>
        <taxon>Lingulida</taxon>
        <taxon>Linguloidea</taxon>
        <taxon>Lingulidae</taxon>
        <taxon>Lingula</taxon>
    </lineage>
</organism>
<keyword evidence="3" id="KW-0732">Signal</keyword>
<dbReference type="OrthoDB" id="547680at2759"/>
<dbReference type="InterPro" id="IPR003599">
    <property type="entry name" value="Ig_sub"/>
</dbReference>
<feature type="transmembrane region" description="Helical" evidence="2">
    <location>
        <begin position="306"/>
        <end position="328"/>
    </location>
</feature>
<feature type="transmembrane region" description="Helical" evidence="2">
    <location>
        <begin position="271"/>
        <end position="294"/>
    </location>
</feature>
<evidence type="ECO:0000256" key="3">
    <source>
        <dbReference type="SAM" id="SignalP"/>
    </source>
</evidence>
<evidence type="ECO:0000313" key="5">
    <source>
        <dbReference type="Proteomes" id="UP000085678"/>
    </source>
</evidence>
<protein>
    <submittedName>
        <fullName evidence="6">Uncharacterized protein LOC106166977</fullName>
    </submittedName>
</protein>
<evidence type="ECO:0000259" key="4">
    <source>
        <dbReference type="PROSITE" id="PS50835"/>
    </source>
</evidence>
<evidence type="ECO:0000313" key="6">
    <source>
        <dbReference type="RefSeq" id="XP_013401091.1"/>
    </source>
</evidence>
<dbReference type="PANTHER" id="PTHR45889">
    <property type="entry name" value="IG-LIKE DOMAIN-CONTAINING PROTEIN"/>
    <property type="match status" value="1"/>
</dbReference>
<dbReference type="InterPro" id="IPR007110">
    <property type="entry name" value="Ig-like_dom"/>
</dbReference>
<proteinExistence type="predicted"/>
<keyword evidence="5" id="KW-1185">Reference proteome</keyword>
<feature type="transmembrane region" description="Helical" evidence="2">
    <location>
        <begin position="234"/>
        <end position="259"/>
    </location>
</feature>
<reference evidence="6" key="1">
    <citation type="journal article" date="2015" name="Nat. Commun.">
        <title>The Lingula genome provides insights into brachiopod evolution and the origin of phosphate biomineralization.</title>
        <authorList>
            <person name="Luo Y.J."/>
            <person name="Takeuchi T."/>
            <person name="Koyanagi R."/>
            <person name="Yamada L."/>
            <person name="Kanda M."/>
            <person name="Khalturina M."/>
            <person name="Fujie M."/>
            <person name="Yamasaki S.I."/>
            <person name="Endo K."/>
            <person name="Satoh N."/>
        </authorList>
    </citation>
    <scope>NUCLEOTIDE SEQUENCE</scope>
</reference>
<dbReference type="AlphaFoldDB" id="A0A1S3IT31"/>
<feature type="signal peptide" evidence="3">
    <location>
        <begin position="1"/>
        <end position="28"/>
    </location>
</feature>
<dbReference type="KEGG" id="lak:106166977"/>
<dbReference type="InterPro" id="IPR003598">
    <property type="entry name" value="Ig_sub2"/>
</dbReference>
<dbReference type="SMART" id="SM00409">
    <property type="entry name" value="IG"/>
    <property type="match status" value="2"/>
</dbReference>
<dbReference type="Proteomes" id="UP000085678">
    <property type="component" value="Unplaced"/>
</dbReference>
<feature type="transmembrane region" description="Helical" evidence="2">
    <location>
        <begin position="349"/>
        <end position="370"/>
    </location>
</feature>
<dbReference type="Pfam" id="PF13927">
    <property type="entry name" value="Ig_3"/>
    <property type="match status" value="1"/>
</dbReference>
<feature type="compositionally biased region" description="Basic residues" evidence="1">
    <location>
        <begin position="430"/>
        <end position="441"/>
    </location>
</feature>
<dbReference type="SUPFAM" id="SSF48726">
    <property type="entry name" value="Immunoglobulin"/>
    <property type="match status" value="2"/>
</dbReference>
<keyword evidence="2" id="KW-1133">Transmembrane helix</keyword>
<evidence type="ECO:0000256" key="2">
    <source>
        <dbReference type="SAM" id="Phobius"/>
    </source>
</evidence>
<evidence type="ECO:0000256" key="1">
    <source>
        <dbReference type="SAM" id="MobiDB-lite"/>
    </source>
</evidence>
<feature type="domain" description="Ig-like" evidence="4">
    <location>
        <begin position="129"/>
        <end position="207"/>
    </location>
</feature>
<keyword evidence="2" id="KW-0472">Membrane</keyword>
<accession>A0A1S3IT31</accession>
<dbReference type="SMART" id="SM00408">
    <property type="entry name" value="IGc2"/>
    <property type="match status" value="1"/>
</dbReference>
<name>A0A1S3IT31_LINAN</name>
<dbReference type="InParanoid" id="A0A1S3IT31"/>
<dbReference type="Gene3D" id="2.60.40.10">
    <property type="entry name" value="Immunoglobulins"/>
    <property type="match status" value="2"/>
</dbReference>
<dbReference type="GeneID" id="106166977"/>
<dbReference type="InterPro" id="IPR036179">
    <property type="entry name" value="Ig-like_dom_sf"/>
</dbReference>
<reference evidence="6" key="2">
    <citation type="submission" date="2025-08" db="UniProtKB">
        <authorList>
            <consortium name="RefSeq"/>
        </authorList>
    </citation>
    <scope>IDENTIFICATION</scope>
</reference>
<feature type="chain" id="PRO_5010302726" evidence="3">
    <location>
        <begin position="29"/>
        <end position="462"/>
    </location>
</feature>
<feature type="compositionally biased region" description="Polar residues" evidence="1">
    <location>
        <begin position="384"/>
        <end position="408"/>
    </location>
</feature>
<dbReference type="PROSITE" id="PS50835">
    <property type="entry name" value="IG_LIKE"/>
    <property type="match status" value="2"/>
</dbReference>
<feature type="domain" description="Ig-like" evidence="4">
    <location>
        <begin position="24"/>
        <end position="114"/>
    </location>
</feature>
<feature type="region of interest" description="Disordered" evidence="1">
    <location>
        <begin position="380"/>
        <end position="462"/>
    </location>
</feature>
<dbReference type="PANTHER" id="PTHR45889:SF8">
    <property type="entry name" value="IG-LIKE DOMAIN-CONTAINING PROTEIN"/>
    <property type="match status" value="1"/>
</dbReference>
<sequence length="462" mass="50452">MTRERMHAVILWILVVLKVPSRKPVVTGYNGNEILTHGRNANLTCESSCSYPNTTLNWMSTSETIDQQNIREEISYCRDELYKTTSVLFVPGKETSSGKAYFTCTASSNEPSIPSLNETVLVNFEKIDPNITSGLDNQTLTVGQSYGFNCEADGFPTLVIEWIKEATGDIVSNSSFLNISNAAVSDSGWYICNASSSTGAYDFKRFHIQVIGPPTTTGMTEVISTTVPPDNKPALVAALVTLIIISLIGSCSVCIFVCIKYPDKASSLKCIVDCICITVVFLCVILGNICGGVLWRTVDPNQDVGIIVLVIILSDLGFFILGIVVGMIKDWKEQTQDKDKVLRDILVKLPNIVLSVATFGGVSAGIAIAFSCKNGKTRRASITPEETQTCPRRENSANSKDSAASQSGVPLHEGIGHNTREESDTIPMQKVKKKKKKKPEKRSKEPYIQKVPSPRKLPPLKT</sequence>
<keyword evidence="2" id="KW-0812">Transmembrane</keyword>
<feature type="compositionally biased region" description="Basic and acidic residues" evidence="1">
    <location>
        <begin position="414"/>
        <end position="423"/>
    </location>
</feature>
<gene>
    <name evidence="6" type="primary">LOC106166977</name>
</gene>